<keyword evidence="3 8" id="KW-0375">Hydrogen ion transport</keyword>
<dbReference type="EMBL" id="FUXX01000007">
    <property type="protein sequence ID" value="SKA59282.1"/>
    <property type="molecule type" value="Genomic_DNA"/>
</dbReference>
<comment type="function">
    <text evidence="8">F(1)F(0) ATP synthase produces ATP from ADP in the presence of a proton or sodium gradient. F-type ATPases consist of two structural domains, F(1) containing the extramembraneous catalytic core and F(0) containing the membrane proton channel, linked together by a central stalk and a peripheral stalk. During catalysis, ATP synthesis in the catalytic domain of F(1) is coupled via a rotary mechanism of the central stalk subunits to proton translocation.</text>
</comment>
<gene>
    <name evidence="8" type="primary">atpH</name>
    <name evidence="9" type="ORF">SAMN02745213_00649</name>
</gene>
<keyword evidence="4 8" id="KW-0406">Ion transport</keyword>
<evidence type="ECO:0000256" key="2">
    <source>
        <dbReference type="ARBA" id="ARBA00022448"/>
    </source>
</evidence>
<evidence type="ECO:0000256" key="5">
    <source>
        <dbReference type="ARBA" id="ARBA00023136"/>
    </source>
</evidence>
<evidence type="ECO:0000256" key="8">
    <source>
        <dbReference type="HAMAP-Rule" id="MF_01416"/>
    </source>
</evidence>
<proteinExistence type="inferred from homology"/>
<dbReference type="HAMAP" id="MF_01416">
    <property type="entry name" value="ATP_synth_delta_bact"/>
    <property type="match status" value="1"/>
</dbReference>
<dbReference type="STRING" id="83771.SAMN02910357_01738"/>
<sequence>MAENLTVARPYAEAAFSFAVDEKKLDEWQCMLQALSEAYKNDYFRDHLKLAANSSAAADSLISLLKPANLIDEHGENFVKIIGENNRFEVLPDIYDEFVRLRQKHDKCISAQLISARAFAESEIKLIKDKLAKKYDCTVTVEQIIDKNLIGGAVLKVGDKVIDASVRTSLKNLSSTLR</sequence>
<protein>
    <recommendedName>
        <fullName evidence="8">ATP synthase subunit delta</fullName>
    </recommendedName>
    <alternativeName>
        <fullName evidence="8">ATP synthase F(1) sector subunit delta</fullName>
    </alternativeName>
    <alternativeName>
        <fullName evidence="8">F-type ATPase subunit delta</fullName>
        <shortName evidence="8">F-ATPase subunit delta</shortName>
    </alternativeName>
</protein>
<reference evidence="10" key="1">
    <citation type="submission" date="2017-02" db="EMBL/GenBank/DDBJ databases">
        <authorList>
            <person name="Varghese N."/>
            <person name="Submissions S."/>
        </authorList>
    </citation>
    <scope>NUCLEOTIDE SEQUENCE [LARGE SCALE GENOMIC DNA]</scope>
    <source>
        <strain evidence="10">DSM 3072</strain>
    </source>
</reference>
<dbReference type="Pfam" id="PF00213">
    <property type="entry name" value="OSCP"/>
    <property type="match status" value="1"/>
</dbReference>
<evidence type="ECO:0000256" key="6">
    <source>
        <dbReference type="ARBA" id="ARBA00023196"/>
    </source>
</evidence>
<dbReference type="PANTHER" id="PTHR11910">
    <property type="entry name" value="ATP SYNTHASE DELTA CHAIN"/>
    <property type="match status" value="1"/>
</dbReference>
<dbReference type="SUPFAM" id="SSF47928">
    <property type="entry name" value="N-terminal domain of the delta subunit of the F1F0-ATP synthase"/>
    <property type="match status" value="1"/>
</dbReference>
<dbReference type="InterPro" id="IPR000711">
    <property type="entry name" value="ATPase_OSCP/dsu"/>
</dbReference>
<name>A0A1T4V2W4_9GAMM</name>
<keyword evidence="6 8" id="KW-0139">CF(1)</keyword>
<dbReference type="GO" id="GO:0045259">
    <property type="term" value="C:proton-transporting ATP synthase complex"/>
    <property type="evidence" value="ECO:0007669"/>
    <property type="project" value="UniProtKB-KW"/>
</dbReference>
<dbReference type="AlphaFoldDB" id="A0A1T4V2W4"/>
<evidence type="ECO:0000256" key="1">
    <source>
        <dbReference type="ARBA" id="ARBA00004370"/>
    </source>
</evidence>
<dbReference type="PROSITE" id="PS00389">
    <property type="entry name" value="ATPASE_DELTA"/>
    <property type="match status" value="1"/>
</dbReference>
<evidence type="ECO:0000313" key="10">
    <source>
        <dbReference type="Proteomes" id="UP000242432"/>
    </source>
</evidence>
<dbReference type="GO" id="GO:0046933">
    <property type="term" value="F:proton-transporting ATP synthase activity, rotational mechanism"/>
    <property type="evidence" value="ECO:0007669"/>
    <property type="project" value="UniProtKB-UniRule"/>
</dbReference>
<dbReference type="InterPro" id="IPR026015">
    <property type="entry name" value="ATP_synth_OSCP/delta_N_sf"/>
</dbReference>
<keyword evidence="2 8" id="KW-0813">Transport</keyword>
<accession>A0A1T4V2W4</accession>
<comment type="subcellular location">
    <subcellularLocation>
        <location evidence="8">Cell membrane</location>
        <topology evidence="8">Peripheral membrane protein</topology>
    </subcellularLocation>
    <subcellularLocation>
        <location evidence="1">Membrane</location>
    </subcellularLocation>
</comment>
<keyword evidence="10" id="KW-1185">Reference proteome</keyword>
<dbReference type="Proteomes" id="UP000242432">
    <property type="component" value="Unassembled WGS sequence"/>
</dbReference>
<comment type="similarity">
    <text evidence="8">Belongs to the ATPase delta chain family.</text>
</comment>
<organism evidence="9 10">
    <name type="scientific">Succinivibrio dextrinosolvens DSM 3072</name>
    <dbReference type="NCBI Taxonomy" id="1123324"/>
    <lineage>
        <taxon>Bacteria</taxon>
        <taxon>Pseudomonadati</taxon>
        <taxon>Pseudomonadota</taxon>
        <taxon>Gammaproteobacteria</taxon>
        <taxon>Aeromonadales</taxon>
        <taxon>Succinivibrionaceae</taxon>
        <taxon>Succinivibrio</taxon>
    </lineage>
</organism>
<keyword evidence="7 8" id="KW-0066">ATP synthesis</keyword>
<comment type="function">
    <text evidence="8">This protein is part of the stalk that links CF(0) to CF(1). It either transmits conformational changes from CF(0) to CF(1) or is implicated in proton conduction.</text>
</comment>
<keyword evidence="5 8" id="KW-0472">Membrane</keyword>
<dbReference type="NCBIfam" id="TIGR01145">
    <property type="entry name" value="ATP_synt_delta"/>
    <property type="match status" value="1"/>
</dbReference>
<dbReference type="PRINTS" id="PR00125">
    <property type="entry name" value="ATPASEDELTA"/>
</dbReference>
<evidence type="ECO:0000256" key="4">
    <source>
        <dbReference type="ARBA" id="ARBA00023065"/>
    </source>
</evidence>
<dbReference type="InterPro" id="IPR020781">
    <property type="entry name" value="ATPase_OSCP/d_CS"/>
</dbReference>
<dbReference type="RefSeq" id="WP_078928208.1">
    <property type="nucleotide sequence ID" value="NZ_FUXX01000007.1"/>
</dbReference>
<evidence type="ECO:0000256" key="3">
    <source>
        <dbReference type="ARBA" id="ARBA00022781"/>
    </source>
</evidence>
<dbReference type="NCBIfam" id="NF004402">
    <property type="entry name" value="PRK05758.2-2"/>
    <property type="match status" value="1"/>
</dbReference>
<dbReference type="Gene3D" id="1.10.520.20">
    <property type="entry name" value="N-terminal domain of the delta subunit of the F1F0-ATP synthase"/>
    <property type="match status" value="1"/>
</dbReference>
<dbReference type="GO" id="GO:0005886">
    <property type="term" value="C:plasma membrane"/>
    <property type="evidence" value="ECO:0007669"/>
    <property type="project" value="UniProtKB-SubCell"/>
</dbReference>
<keyword evidence="8" id="KW-1003">Cell membrane</keyword>
<evidence type="ECO:0000256" key="7">
    <source>
        <dbReference type="ARBA" id="ARBA00023310"/>
    </source>
</evidence>
<evidence type="ECO:0000313" key="9">
    <source>
        <dbReference type="EMBL" id="SKA59282.1"/>
    </source>
</evidence>